<dbReference type="InterPro" id="IPR006214">
    <property type="entry name" value="Bax_inhibitor_1-related"/>
</dbReference>
<feature type="transmembrane region" description="Helical" evidence="6">
    <location>
        <begin position="224"/>
        <end position="243"/>
    </location>
</feature>
<evidence type="ECO:0000313" key="7">
    <source>
        <dbReference type="EMBL" id="MBE5036788.1"/>
    </source>
</evidence>
<gene>
    <name evidence="7" type="ORF">INF35_03175</name>
</gene>
<reference evidence="7 8" key="1">
    <citation type="submission" date="2020-10" db="EMBL/GenBank/DDBJ databases">
        <title>ChiBAC.</title>
        <authorList>
            <person name="Zenner C."/>
            <person name="Hitch T.C.A."/>
            <person name="Clavel T."/>
        </authorList>
    </citation>
    <scope>NUCLEOTIDE SEQUENCE [LARGE SCALE GENOMIC DNA]</scope>
    <source>
        <strain evidence="7 8">DSM 109015</strain>
    </source>
</reference>
<feature type="transmembrane region" description="Helical" evidence="6">
    <location>
        <begin position="158"/>
        <end position="176"/>
    </location>
</feature>
<proteinExistence type="inferred from homology"/>
<accession>A0ABR9R0Y0</accession>
<evidence type="ECO:0000313" key="8">
    <source>
        <dbReference type="Proteomes" id="UP000768567"/>
    </source>
</evidence>
<keyword evidence="8" id="KW-1185">Reference proteome</keyword>
<keyword evidence="4 6" id="KW-1133">Transmembrane helix</keyword>
<dbReference type="Pfam" id="PF01027">
    <property type="entry name" value="Bax1-I"/>
    <property type="match status" value="1"/>
</dbReference>
<keyword evidence="5 6" id="KW-0472">Membrane</keyword>
<dbReference type="CDD" id="cd10432">
    <property type="entry name" value="BI-1-like_bacterial"/>
    <property type="match status" value="1"/>
</dbReference>
<sequence>MQDDRYEQTYRQYQQSQGRYAQDTVYAQSPFLTLSQYMSRTFGWMFAGLMVTFGVALATVLTGAFIPLYTSGIVFVLSIAELILVAVLSMNIQKIRPGTATAMFFAYAVLTGINLSVYFVVYNLSTLILAFLVGALYFGIMAVYGMRTQKDLSGWGPMLMGGLFALLIVSLFGMLFVNNFGFFDIVLCAIGLLVFMGFTAYDTQKLRAMYSYFGGDAAMLHKSSIIGALQLYLDYINIFLYVLRLLGRSRNN</sequence>
<keyword evidence="3 6" id="KW-0812">Transmembrane</keyword>
<comment type="caution">
    <text evidence="7">The sequence shown here is derived from an EMBL/GenBank/DDBJ whole genome shotgun (WGS) entry which is preliminary data.</text>
</comment>
<feature type="transmembrane region" description="Helical" evidence="6">
    <location>
        <begin position="104"/>
        <end position="121"/>
    </location>
</feature>
<evidence type="ECO:0000256" key="1">
    <source>
        <dbReference type="ARBA" id="ARBA00004141"/>
    </source>
</evidence>
<dbReference type="EMBL" id="JADCKC010000001">
    <property type="protein sequence ID" value="MBE5036788.1"/>
    <property type="molecule type" value="Genomic_DNA"/>
</dbReference>
<dbReference type="Proteomes" id="UP000768567">
    <property type="component" value="Unassembled WGS sequence"/>
</dbReference>
<feature type="transmembrane region" description="Helical" evidence="6">
    <location>
        <begin position="127"/>
        <end position="146"/>
    </location>
</feature>
<protein>
    <submittedName>
        <fullName evidence="7">Bax inhibitor-1/YccA family protein</fullName>
    </submittedName>
</protein>
<comment type="subcellular location">
    <subcellularLocation>
        <location evidence="1">Membrane</location>
        <topology evidence="1">Multi-pass membrane protein</topology>
    </subcellularLocation>
</comment>
<dbReference type="PANTHER" id="PTHR23291">
    <property type="entry name" value="BAX INHIBITOR-RELATED"/>
    <property type="match status" value="1"/>
</dbReference>
<organism evidence="7 8">
    <name type="scientific">Gemmiger gallinarum</name>
    <dbReference type="NCBI Taxonomy" id="2779354"/>
    <lineage>
        <taxon>Bacteria</taxon>
        <taxon>Bacillati</taxon>
        <taxon>Bacillota</taxon>
        <taxon>Clostridia</taxon>
        <taxon>Eubacteriales</taxon>
        <taxon>Gemmiger</taxon>
    </lineage>
</organism>
<dbReference type="PANTHER" id="PTHR23291:SF50">
    <property type="entry name" value="PROTEIN LIFEGUARD 4"/>
    <property type="match status" value="1"/>
</dbReference>
<name>A0ABR9R0Y0_9FIRM</name>
<feature type="transmembrane region" description="Helical" evidence="6">
    <location>
        <begin position="182"/>
        <end position="203"/>
    </location>
</feature>
<feature type="transmembrane region" description="Helical" evidence="6">
    <location>
        <begin position="72"/>
        <end position="92"/>
    </location>
</feature>
<evidence type="ECO:0000256" key="4">
    <source>
        <dbReference type="ARBA" id="ARBA00022989"/>
    </source>
</evidence>
<evidence type="ECO:0000256" key="6">
    <source>
        <dbReference type="RuleBase" id="RU004379"/>
    </source>
</evidence>
<evidence type="ECO:0000256" key="3">
    <source>
        <dbReference type="ARBA" id="ARBA00022692"/>
    </source>
</evidence>
<evidence type="ECO:0000256" key="5">
    <source>
        <dbReference type="ARBA" id="ARBA00023136"/>
    </source>
</evidence>
<evidence type="ECO:0000256" key="2">
    <source>
        <dbReference type="ARBA" id="ARBA00010350"/>
    </source>
</evidence>
<comment type="similarity">
    <text evidence="2 6">Belongs to the BI1 family.</text>
</comment>
<feature type="transmembrane region" description="Helical" evidence="6">
    <location>
        <begin position="42"/>
        <end position="66"/>
    </location>
</feature>